<sequence length="239" mass="24499">MRAAAMTVAAAGACVILAGCSTPTAEPPVVQIAEAVQPSPDRTLDRALPTAEEMSTMFGAAGFMGQLVEGGPDMLLQGVREAEATPVDCVSTGYQLQKVVYQSAPVRSVVSQSWAGGDANGPTATGFFGVVQFADGDTAEQFFAASADKWHRCNGQTLNLRQPEHGADGSSRITDVGVDSRIVSAVVMQDAGSTVQRALGVAADCVVDVEITDVAGPTATGARDAVAVANLMLQKLGGR</sequence>
<dbReference type="Gene3D" id="3.40.1000.70">
    <property type="entry name" value="PknH-like extracellular domain"/>
    <property type="match status" value="1"/>
</dbReference>
<feature type="chain" id="PRO_5009298268" evidence="1">
    <location>
        <begin position="26"/>
        <end position="239"/>
    </location>
</feature>
<dbReference type="InterPro" id="IPR026954">
    <property type="entry name" value="PknH-like_Extracell"/>
</dbReference>
<evidence type="ECO:0000313" key="4">
    <source>
        <dbReference type="Proteomes" id="UP000182915"/>
    </source>
</evidence>
<dbReference type="RefSeq" id="WP_083408206.1">
    <property type="nucleotide sequence ID" value="NZ_LT629971.1"/>
</dbReference>
<organism evidence="3 4">
    <name type="scientific">Mycolicibacterium rutilum</name>
    <name type="common">Mycobacterium rutilum</name>
    <dbReference type="NCBI Taxonomy" id="370526"/>
    <lineage>
        <taxon>Bacteria</taxon>
        <taxon>Bacillati</taxon>
        <taxon>Actinomycetota</taxon>
        <taxon>Actinomycetes</taxon>
        <taxon>Mycobacteriales</taxon>
        <taxon>Mycobacteriaceae</taxon>
        <taxon>Mycolicibacterium</taxon>
    </lineage>
</organism>
<dbReference type="InterPro" id="IPR038232">
    <property type="entry name" value="PknH-like_Extracell_sf"/>
</dbReference>
<evidence type="ECO:0000259" key="2">
    <source>
        <dbReference type="Pfam" id="PF14032"/>
    </source>
</evidence>
<name>A0A1H6KDX5_MYCRU</name>
<evidence type="ECO:0000256" key="1">
    <source>
        <dbReference type="SAM" id="SignalP"/>
    </source>
</evidence>
<feature type="domain" description="PknH-like extracellular" evidence="2">
    <location>
        <begin position="40"/>
        <end position="235"/>
    </location>
</feature>
<dbReference type="STRING" id="370526.SAMN04489835_3477"/>
<reference evidence="4" key="1">
    <citation type="submission" date="2016-10" db="EMBL/GenBank/DDBJ databases">
        <authorList>
            <person name="Varghese N."/>
            <person name="Submissions S."/>
        </authorList>
    </citation>
    <scope>NUCLEOTIDE SEQUENCE [LARGE SCALE GENOMIC DNA]</scope>
    <source>
        <strain evidence="4">DSM 45405</strain>
    </source>
</reference>
<proteinExistence type="predicted"/>
<accession>A0A1H6KDX5</accession>
<dbReference type="Proteomes" id="UP000182915">
    <property type="component" value="Chromosome I"/>
</dbReference>
<keyword evidence="4" id="KW-1185">Reference proteome</keyword>
<dbReference type="OrthoDB" id="4720901at2"/>
<keyword evidence="1" id="KW-0732">Signal</keyword>
<protein>
    <submittedName>
        <fullName evidence="3">PknH-like extracellular domain-containing protein</fullName>
    </submittedName>
</protein>
<dbReference type="Pfam" id="PF14032">
    <property type="entry name" value="PknH_C"/>
    <property type="match status" value="1"/>
</dbReference>
<evidence type="ECO:0000313" key="3">
    <source>
        <dbReference type="EMBL" id="SEH73730.1"/>
    </source>
</evidence>
<dbReference type="PROSITE" id="PS51257">
    <property type="entry name" value="PROKAR_LIPOPROTEIN"/>
    <property type="match status" value="1"/>
</dbReference>
<feature type="signal peptide" evidence="1">
    <location>
        <begin position="1"/>
        <end position="25"/>
    </location>
</feature>
<gene>
    <name evidence="3" type="ORF">SAMN04489835_3477</name>
</gene>
<dbReference type="AlphaFoldDB" id="A0A1H6KDX5"/>
<dbReference type="EMBL" id="LT629971">
    <property type="protein sequence ID" value="SEH73730.1"/>
    <property type="molecule type" value="Genomic_DNA"/>
</dbReference>